<proteinExistence type="predicted"/>
<dbReference type="InterPro" id="IPR036291">
    <property type="entry name" value="NAD(P)-bd_dom_sf"/>
</dbReference>
<sequence length="345" mass="39394">MKTFKTVFLTGATGLLGRALISKLKEYQVICLIHKTPFKEHGVISIKGDITKKQLGLTYNEYQTLCKQIDVIIHMAAITDFSERKEIIENTNVVGTKNIVTLSRDADAPLYHVSTAYVYDFPNANRFGKQRNFYEISKRLAEKIVKDSLVKATIIRPSIIIGDSHHGTVSTLQGFHLLSRLIMEEKLPMLPGLPHSILDIVPQDMVAEVIFALVHNEHIGGEFYITNGQNAPMLKEVIDTIVQESTILFNKSISSPKIVDPDLFDRLIKPVFLPKLPFQVRKEIRRALFMREYLTIEEALPSSLDFLNSHYGIKKIQDMKYILKNNIKYLYNLINSQEEKKAYRG</sequence>
<dbReference type="RefSeq" id="WP_089096771.1">
    <property type="nucleotide sequence ID" value="NZ_NDYL01000001.1"/>
</dbReference>
<comment type="caution">
    <text evidence="2">The sequence shown here is derived from an EMBL/GenBank/DDBJ whole genome shotgun (WGS) entry which is preliminary data.</text>
</comment>
<keyword evidence="3" id="KW-1185">Reference proteome</keyword>
<dbReference type="InterPro" id="IPR026055">
    <property type="entry name" value="FAR"/>
</dbReference>
<protein>
    <recommendedName>
        <fullName evidence="1">Thioester reductase (TE) domain-containing protein</fullName>
    </recommendedName>
</protein>
<dbReference type="Gene3D" id="3.40.50.720">
    <property type="entry name" value="NAD(P)-binding Rossmann-like Domain"/>
    <property type="match status" value="1"/>
</dbReference>
<dbReference type="SUPFAM" id="SSF51735">
    <property type="entry name" value="NAD(P)-binding Rossmann-fold domains"/>
    <property type="match status" value="1"/>
</dbReference>
<gene>
    <name evidence="2" type="ORF">B9L23_01870</name>
</gene>
<dbReference type="InterPro" id="IPR013120">
    <property type="entry name" value="FAR_NAD-bd"/>
</dbReference>
<dbReference type="GO" id="GO:0080019">
    <property type="term" value="F:alcohol-forming very long-chain fatty acyl-CoA reductase activity"/>
    <property type="evidence" value="ECO:0007669"/>
    <property type="project" value="InterPro"/>
</dbReference>
<feature type="domain" description="Thioester reductase (TE)" evidence="1">
    <location>
        <begin position="43"/>
        <end position="210"/>
    </location>
</feature>
<evidence type="ECO:0000313" key="2">
    <source>
        <dbReference type="EMBL" id="OXB93724.1"/>
    </source>
</evidence>
<evidence type="ECO:0000313" key="3">
    <source>
        <dbReference type="Proteomes" id="UP000198394"/>
    </source>
</evidence>
<accession>A0A226QP04</accession>
<dbReference type="AlphaFoldDB" id="A0A226QP04"/>
<organism evidence="2 3">
    <name type="scientific">Parageobacillus galactosidasius</name>
    <dbReference type="NCBI Taxonomy" id="883812"/>
    <lineage>
        <taxon>Bacteria</taxon>
        <taxon>Bacillati</taxon>
        <taxon>Bacillota</taxon>
        <taxon>Bacilli</taxon>
        <taxon>Bacillales</taxon>
        <taxon>Anoxybacillaceae</taxon>
        <taxon>Parageobacillus</taxon>
    </lineage>
</organism>
<name>A0A226QP04_9BACL</name>
<dbReference type="Proteomes" id="UP000198394">
    <property type="component" value="Unassembled WGS sequence"/>
</dbReference>
<dbReference type="PANTHER" id="PTHR11011">
    <property type="entry name" value="MALE STERILITY PROTEIN 2-RELATED"/>
    <property type="match status" value="1"/>
</dbReference>
<dbReference type="EMBL" id="NDYL01000001">
    <property type="protein sequence ID" value="OXB93724.1"/>
    <property type="molecule type" value="Genomic_DNA"/>
</dbReference>
<reference evidence="2 3" key="1">
    <citation type="submission" date="2017-04" db="EMBL/GenBank/DDBJ databases">
        <title>The genome sequence of Parageobacillus galactosidasius DSM 18751.</title>
        <authorList>
            <person name="Ramaloko W.T."/>
            <person name="Koen N."/>
            <person name="Polliack S."/>
            <person name="Aliyu H."/>
            <person name="Lebre P."/>
            <person name="Mohr T."/>
            <person name="Oswald F."/>
            <person name="Zwick M."/>
            <person name="Neumann A."/>
            <person name="Syldatk C."/>
            <person name="Cowan D."/>
            <person name="De Maayer P."/>
        </authorList>
    </citation>
    <scope>NUCLEOTIDE SEQUENCE [LARGE SCALE GENOMIC DNA]</scope>
    <source>
        <strain evidence="2 3">DSM 18751</strain>
    </source>
</reference>
<evidence type="ECO:0000259" key="1">
    <source>
        <dbReference type="Pfam" id="PF07993"/>
    </source>
</evidence>
<dbReference type="Pfam" id="PF07993">
    <property type="entry name" value="NAD_binding_4"/>
    <property type="match status" value="1"/>
</dbReference>